<dbReference type="Proteomes" id="UP001201980">
    <property type="component" value="Unassembled WGS sequence"/>
</dbReference>
<evidence type="ECO:0000313" key="3">
    <source>
        <dbReference type="Proteomes" id="UP001201980"/>
    </source>
</evidence>
<sequence length="260" mass="28041">MNVTTSDLDTSATNGVEGVDVNGLSGTNHCSITGNCDENTSNHDNTRDVDLDRDTKMANGVEVAVLDDGKPVPGTPDKVVDSNHGEYHCDLVIPKSPTTDKSEMVCPGAPKKTRFRRDGGLRARERRMAVANDTPSAGAYARNHKTFVIATVLQCRTMKSLAEDILAERAYKQQQNFPQHQRSKFLAAALVSKRANTAPVSSDEWEARDETSITREIGRNPAYGAFYSMDSSAHRTAAATATAFGVDFDVFGPSTIGISA</sequence>
<keyword evidence="3" id="KW-1185">Reference proteome</keyword>
<accession>A0AAD5RWC5</accession>
<evidence type="ECO:0000256" key="1">
    <source>
        <dbReference type="SAM" id="MobiDB-lite"/>
    </source>
</evidence>
<feature type="compositionally biased region" description="Polar residues" evidence="1">
    <location>
        <begin position="1"/>
        <end position="14"/>
    </location>
</feature>
<organism evidence="2 3">
    <name type="scientific">Zalerion maritima</name>
    <dbReference type="NCBI Taxonomy" id="339359"/>
    <lineage>
        <taxon>Eukaryota</taxon>
        <taxon>Fungi</taxon>
        <taxon>Dikarya</taxon>
        <taxon>Ascomycota</taxon>
        <taxon>Pezizomycotina</taxon>
        <taxon>Sordariomycetes</taxon>
        <taxon>Lulworthiomycetidae</taxon>
        <taxon>Lulworthiales</taxon>
        <taxon>Lulworthiaceae</taxon>
        <taxon>Zalerion</taxon>
    </lineage>
</organism>
<feature type="region of interest" description="Disordered" evidence="1">
    <location>
        <begin position="1"/>
        <end position="24"/>
    </location>
</feature>
<gene>
    <name evidence="2" type="ORF">MKZ38_004892</name>
</gene>
<protein>
    <submittedName>
        <fullName evidence="2">Uncharacterized protein</fullName>
    </submittedName>
</protein>
<comment type="caution">
    <text evidence="2">The sequence shown here is derived from an EMBL/GenBank/DDBJ whole genome shotgun (WGS) entry which is preliminary data.</text>
</comment>
<evidence type="ECO:0000313" key="2">
    <source>
        <dbReference type="EMBL" id="KAJ2905598.1"/>
    </source>
</evidence>
<reference evidence="2" key="1">
    <citation type="submission" date="2022-07" db="EMBL/GenBank/DDBJ databases">
        <title>Draft genome sequence of Zalerion maritima ATCC 34329, a (micro)plastics degrading marine fungus.</title>
        <authorList>
            <person name="Paco A."/>
            <person name="Goncalves M.F.M."/>
            <person name="Rocha-Santos T.A.P."/>
            <person name="Alves A."/>
        </authorList>
    </citation>
    <scope>NUCLEOTIDE SEQUENCE</scope>
    <source>
        <strain evidence="2">ATCC 34329</strain>
    </source>
</reference>
<proteinExistence type="predicted"/>
<dbReference type="AlphaFoldDB" id="A0AAD5RWC5"/>
<dbReference type="EMBL" id="JAKWBI020000028">
    <property type="protein sequence ID" value="KAJ2905598.1"/>
    <property type="molecule type" value="Genomic_DNA"/>
</dbReference>
<name>A0AAD5RWC5_9PEZI</name>